<proteinExistence type="predicted"/>
<evidence type="ECO:0000256" key="1">
    <source>
        <dbReference type="SAM" id="MobiDB-lite"/>
    </source>
</evidence>
<keyword evidence="5" id="KW-1185">Reference proteome</keyword>
<evidence type="ECO:0000313" key="5">
    <source>
        <dbReference type="Proteomes" id="UP000323506"/>
    </source>
</evidence>
<feature type="domain" description="TPX2 central" evidence="2">
    <location>
        <begin position="6"/>
        <end position="134"/>
    </location>
</feature>
<dbReference type="Proteomes" id="UP000323506">
    <property type="component" value="Unassembled WGS sequence"/>
</dbReference>
<dbReference type="AlphaFoldDB" id="A0A5C7J0T0"/>
<dbReference type="PANTHER" id="PTHR14326">
    <property type="entry name" value="TARGETING PROTEIN FOR XKLP2"/>
    <property type="match status" value="1"/>
</dbReference>
<accession>A0A5C7J0T0</accession>
<feature type="region of interest" description="Disordered" evidence="1">
    <location>
        <begin position="60"/>
        <end position="80"/>
    </location>
</feature>
<sequence>MPLLETKGKAESDENAKSNVHLFKALPLNKKILQAPSLPLPKKSLPQRPEFQLFHLRTSERARQHASNHAMKVPSYVSTSRNENTGLRSFKSINSLKEEKHEAVNKFKACALNKKAISSKGENGVLQNMNQTTATMKLPDEAPNFNFLC</sequence>
<dbReference type="GO" id="GO:0090307">
    <property type="term" value="P:mitotic spindle assembly"/>
    <property type="evidence" value="ECO:0007669"/>
    <property type="project" value="TreeGrafter"/>
</dbReference>
<gene>
    <name evidence="4" type="ORF">ES288_1Z029800v1</name>
    <name evidence="3" type="ORF">ES288_1Z037500v1</name>
</gene>
<dbReference type="GO" id="GO:0005880">
    <property type="term" value="C:nuclear microtubule"/>
    <property type="evidence" value="ECO:0007669"/>
    <property type="project" value="TreeGrafter"/>
</dbReference>
<evidence type="ECO:0000313" key="4">
    <source>
        <dbReference type="EMBL" id="TXG74969.1"/>
    </source>
</evidence>
<protein>
    <recommendedName>
        <fullName evidence="2">TPX2 central domain-containing protein</fullName>
    </recommendedName>
</protein>
<dbReference type="EMBL" id="ML701087">
    <property type="protein sequence ID" value="TXG74522.1"/>
    <property type="molecule type" value="Genomic_DNA"/>
</dbReference>
<evidence type="ECO:0000313" key="3">
    <source>
        <dbReference type="EMBL" id="TXG74522.1"/>
    </source>
</evidence>
<evidence type="ECO:0000259" key="2">
    <source>
        <dbReference type="Pfam" id="PF12214"/>
    </source>
</evidence>
<reference evidence="4 5" key="1">
    <citation type="submission" date="2019-06" db="EMBL/GenBank/DDBJ databases">
        <title>WGS assembly of Gossypium darwinii.</title>
        <authorList>
            <person name="Chen Z.J."/>
            <person name="Sreedasyam A."/>
            <person name="Ando A."/>
            <person name="Song Q."/>
            <person name="De L."/>
            <person name="Hulse-Kemp A."/>
            <person name="Ding M."/>
            <person name="Ye W."/>
            <person name="Kirkbride R."/>
            <person name="Jenkins J."/>
            <person name="Plott C."/>
            <person name="Lovell J."/>
            <person name="Lin Y.-M."/>
            <person name="Vaughn R."/>
            <person name="Liu B."/>
            <person name="Li W."/>
            <person name="Simpson S."/>
            <person name="Scheffler B."/>
            <person name="Saski C."/>
            <person name="Grover C."/>
            <person name="Hu G."/>
            <person name="Conover J."/>
            <person name="Carlson J."/>
            <person name="Shu S."/>
            <person name="Boston L."/>
            <person name="Williams M."/>
            <person name="Peterson D."/>
            <person name="Mcgee K."/>
            <person name="Jones D."/>
            <person name="Wendel J."/>
            <person name="Stelly D."/>
            <person name="Grimwood J."/>
            <person name="Schmutz J."/>
        </authorList>
    </citation>
    <scope>NUCLEOTIDE SEQUENCE [LARGE SCALE GENOMIC DNA]</scope>
    <source>
        <strain evidence="4">1808015.09</strain>
    </source>
</reference>
<dbReference type="EMBL" id="ML700813">
    <property type="protein sequence ID" value="TXG74969.1"/>
    <property type="molecule type" value="Genomic_DNA"/>
</dbReference>
<dbReference type="PANTHER" id="PTHR14326:SF57">
    <property type="entry name" value="PROTEIN TPX2-LIKE"/>
    <property type="match status" value="1"/>
</dbReference>
<name>A0A5C7J0T0_GOSDA</name>
<dbReference type="GO" id="GO:0030295">
    <property type="term" value="F:protein kinase activator activity"/>
    <property type="evidence" value="ECO:0007669"/>
    <property type="project" value="TreeGrafter"/>
</dbReference>
<dbReference type="Pfam" id="PF12214">
    <property type="entry name" value="TPX2_importin"/>
    <property type="match status" value="1"/>
</dbReference>
<dbReference type="GO" id="GO:0008017">
    <property type="term" value="F:microtubule binding"/>
    <property type="evidence" value="ECO:0007669"/>
    <property type="project" value="TreeGrafter"/>
</dbReference>
<dbReference type="GO" id="GO:0005819">
    <property type="term" value="C:spindle"/>
    <property type="evidence" value="ECO:0007669"/>
    <property type="project" value="InterPro"/>
</dbReference>
<organism evidence="4 5">
    <name type="scientific">Gossypium darwinii</name>
    <name type="common">Darwin's cotton</name>
    <name type="synonym">Gossypium barbadense var. darwinii</name>
    <dbReference type="NCBI Taxonomy" id="34276"/>
    <lineage>
        <taxon>Eukaryota</taxon>
        <taxon>Viridiplantae</taxon>
        <taxon>Streptophyta</taxon>
        <taxon>Embryophyta</taxon>
        <taxon>Tracheophyta</taxon>
        <taxon>Spermatophyta</taxon>
        <taxon>Magnoliopsida</taxon>
        <taxon>eudicotyledons</taxon>
        <taxon>Gunneridae</taxon>
        <taxon>Pentapetalae</taxon>
        <taxon>rosids</taxon>
        <taxon>malvids</taxon>
        <taxon>Malvales</taxon>
        <taxon>Malvaceae</taxon>
        <taxon>Malvoideae</taxon>
        <taxon>Gossypium</taxon>
    </lineage>
</organism>
<dbReference type="InterPro" id="IPR009675">
    <property type="entry name" value="TPX2_fam"/>
</dbReference>
<dbReference type="GO" id="GO:0060236">
    <property type="term" value="P:regulation of mitotic spindle organization"/>
    <property type="evidence" value="ECO:0007669"/>
    <property type="project" value="InterPro"/>
</dbReference>
<dbReference type="InterPro" id="IPR027330">
    <property type="entry name" value="TPX2_central_dom"/>
</dbReference>